<protein>
    <submittedName>
        <fullName evidence="1">Uncharacterized protein</fullName>
    </submittedName>
</protein>
<accession>A0A0S4QHY7</accession>
<organism evidence="1 2">
    <name type="scientific">Parafrankia irregularis</name>
    <dbReference type="NCBI Taxonomy" id="795642"/>
    <lineage>
        <taxon>Bacteria</taxon>
        <taxon>Bacillati</taxon>
        <taxon>Actinomycetota</taxon>
        <taxon>Actinomycetes</taxon>
        <taxon>Frankiales</taxon>
        <taxon>Frankiaceae</taxon>
        <taxon>Parafrankia</taxon>
    </lineage>
</organism>
<keyword evidence="2" id="KW-1185">Reference proteome</keyword>
<name>A0A0S4QHY7_9ACTN</name>
<evidence type="ECO:0000313" key="2">
    <source>
        <dbReference type="Proteomes" id="UP000198802"/>
    </source>
</evidence>
<reference evidence="2" key="1">
    <citation type="submission" date="2015-11" db="EMBL/GenBank/DDBJ databases">
        <authorList>
            <person name="Varghese N."/>
        </authorList>
    </citation>
    <scope>NUCLEOTIDE SEQUENCE [LARGE SCALE GENOMIC DNA]</scope>
    <source>
        <strain evidence="2">DSM 45899</strain>
    </source>
</reference>
<gene>
    <name evidence="1" type="ORF">Ga0074812_102125</name>
</gene>
<dbReference type="EMBL" id="FAOZ01000002">
    <property type="protein sequence ID" value="CUU54122.1"/>
    <property type="molecule type" value="Genomic_DNA"/>
</dbReference>
<dbReference type="Proteomes" id="UP000198802">
    <property type="component" value="Unassembled WGS sequence"/>
</dbReference>
<proteinExistence type="predicted"/>
<sequence>MSENLVLSISPSAPATKLTKSAIARISLKNVFTWRIMCIAGEVSANRSPLCRIVSIIVRKYTVSIPIWIDRCTSPMDLAGRVSSIGRDGSGSTAR</sequence>
<dbReference type="AlphaFoldDB" id="A0A0S4QHY7"/>
<evidence type="ECO:0000313" key="1">
    <source>
        <dbReference type="EMBL" id="CUU54122.1"/>
    </source>
</evidence>